<comment type="caution">
    <text evidence="1">The sequence shown here is derived from an EMBL/GenBank/DDBJ whole genome shotgun (WGS) entry which is preliminary data.</text>
</comment>
<name>A0A4R0I9K1_9ACTN</name>
<dbReference type="EMBL" id="SJKC01000009">
    <property type="protein sequence ID" value="TCC29683.1"/>
    <property type="molecule type" value="Genomic_DNA"/>
</dbReference>
<gene>
    <name evidence="1" type="ORF">E0H92_42495</name>
</gene>
<evidence type="ECO:0000313" key="2">
    <source>
        <dbReference type="Proteomes" id="UP000294225"/>
    </source>
</evidence>
<reference evidence="1 2" key="1">
    <citation type="submission" date="2019-02" db="EMBL/GenBank/DDBJ databases">
        <title>Kribbella capetownensis sp. nov. and Kribbella speibonae sp. nov., isolated from soil.</title>
        <authorList>
            <person name="Curtis S.M."/>
            <person name="Norton I."/>
            <person name="Everest G.J."/>
            <person name="Meyers P.R."/>
        </authorList>
    </citation>
    <scope>NUCLEOTIDE SEQUENCE [LARGE SCALE GENOMIC DNA]</scope>
    <source>
        <strain evidence="1 2">YM55</strain>
    </source>
</reference>
<dbReference type="Proteomes" id="UP000294225">
    <property type="component" value="Unassembled WGS sequence"/>
</dbReference>
<dbReference type="AlphaFoldDB" id="A0A4R0I9K1"/>
<organism evidence="1 2">
    <name type="scientific">Kribbella speibonae</name>
    <dbReference type="NCBI Taxonomy" id="1572660"/>
    <lineage>
        <taxon>Bacteria</taxon>
        <taxon>Bacillati</taxon>
        <taxon>Actinomycetota</taxon>
        <taxon>Actinomycetes</taxon>
        <taxon>Propionibacteriales</taxon>
        <taxon>Kribbellaceae</taxon>
        <taxon>Kribbella</taxon>
    </lineage>
</organism>
<dbReference type="RefSeq" id="WP_131500287.1">
    <property type="nucleotide sequence ID" value="NZ_SJKC01000009.1"/>
</dbReference>
<accession>A0A4R0I9K1</accession>
<protein>
    <submittedName>
        <fullName evidence="1">Uncharacterized protein</fullName>
    </submittedName>
</protein>
<proteinExistence type="predicted"/>
<sequence>MAIWADALGVPRQWPFFELAVVVDPSVETDAGWLRRLEAEVGRELGTRTEQVLTDMFRWASLGERPKERFPEFEDPYEPMVQVFERGGEIYPGHGSMELLAATVPYLGIIERLAQPPFPIDAATLDEVDKKERIRVEESRARRAAKRAEQEPT</sequence>
<evidence type="ECO:0000313" key="1">
    <source>
        <dbReference type="EMBL" id="TCC29683.1"/>
    </source>
</evidence>